<evidence type="ECO:0000313" key="1">
    <source>
        <dbReference type="EMBL" id="MPD03924.1"/>
    </source>
</evidence>
<keyword evidence="2" id="KW-1185">Reference proteome</keyword>
<dbReference type="Proteomes" id="UP000324222">
    <property type="component" value="Unassembled WGS sequence"/>
</dbReference>
<accession>A0A5B7KB51</accession>
<sequence>MKPRYCPEVGFTRPHSTQLEVLSQLLAFWKSVEVQASTSEHNASCVYRGINHHPALHHCDTS</sequence>
<comment type="caution">
    <text evidence="1">The sequence shown here is derived from an EMBL/GenBank/DDBJ whole genome shotgun (WGS) entry which is preliminary data.</text>
</comment>
<reference evidence="1 2" key="1">
    <citation type="submission" date="2019-05" db="EMBL/GenBank/DDBJ databases">
        <title>Another draft genome of Portunus trituberculatus and its Hox gene families provides insights of decapod evolution.</title>
        <authorList>
            <person name="Jeong J.-H."/>
            <person name="Song I."/>
            <person name="Kim S."/>
            <person name="Choi T."/>
            <person name="Kim D."/>
            <person name="Ryu S."/>
            <person name="Kim W."/>
        </authorList>
    </citation>
    <scope>NUCLEOTIDE SEQUENCE [LARGE SCALE GENOMIC DNA]</scope>
    <source>
        <tissue evidence="1">Muscle</tissue>
    </source>
</reference>
<gene>
    <name evidence="1" type="ORF">E2C01_099582</name>
</gene>
<proteinExistence type="predicted"/>
<dbReference type="AlphaFoldDB" id="A0A5B7KB51"/>
<organism evidence="1 2">
    <name type="scientific">Portunus trituberculatus</name>
    <name type="common">Swimming crab</name>
    <name type="synonym">Neptunus trituberculatus</name>
    <dbReference type="NCBI Taxonomy" id="210409"/>
    <lineage>
        <taxon>Eukaryota</taxon>
        <taxon>Metazoa</taxon>
        <taxon>Ecdysozoa</taxon>
        <taxon>Arthropoda</taxon>
        <taxon>Crustacea</taxon>
        <taxon>Multicrustacea</taxon>
        <taxon>Malacostraca</taxon>
        <taxon>Eumalacostraca</taxon>
        <taxon>Eucarida</taxon>
        <taxon>Decapoda</taxon>
        <taxon>Pleocyemata</taxon>
        <taxon>Brachyura</taxon>
        <taxon>Eubrachyura</taxon>
        <taxon>Portunoidea</taxon>
        <taxon>Portunidae</taxon>
        <taxon>Portuninae</taxon>
        <taxon>Portunus</taxon>
    </lineage>
</organism>
<dbReference type="EMBL" id="VSRR010138629">
    <property type="protein sequence ID" value="MPD03924.1"/>
    <property type="molecule type" value="Genomic_DNA"/>
</dbReference>
<protein>
    <submittedName>
        <fullName evidence="1">Uncharacterized protein</fullName>
    </submittedName>
</protein>
<evidence type="ECO:0000313" key="2">
    <source>
        <dbReference type="Proteomes" id="UP000324222"/>
    </source>
</evidence>
<name>A0A5B7KB51_PORTR</name>